<dbReference type="GO" id="GO:0003677">
    <property type="term" value="F:DNA binding"/>
    <property type="evidence" value="ECO:0007669"/>
    <property type="project" value="UniProtKB-KW"/>
</dbReference>
<evidence type="ECO:0000259" key="4">
    <source>
        <dbReference type="PROSITE" id="PS51737"/>
    </source>
</evidence>
<dbReference type="Gene3D" id="3.40.50.1390">
    <property type="entry name" value="Resolvase, N-terminal catalytic domain"/>
    <property type="match status" value="1"/>
</dbReference>
<dbReference type="PANTHER" id="PTHR30461:SF2">
    <property type="entry name" value="SERINE RECOMBINASE PINE-RELATED"/>
    <property type="match status" value="1"/>
</dbReference>
<dbReference type="CDD" id="cd00338">
    <property type="entry name" value="Ser_Recombinase"/>
    <property type="match status" value="1"/>
</dbReference>
<dbReference type="InterPro" id="IPR006119">
    <property type="entry name" value="Resolv_N"/>
</dbReference>
<reference evidence="5" key="1">
    <citation type="submission" date="2024-05" db="EMBL/GenBank/DDBJ databases">
        <authorList>
            <person name="Angeles D.G."/>
            <person name="Arvik A.J."/>
            <person name="Ashton K.E."/>
            <person name="Baker A.G."/>
            <person name="Benitez E."/>
            <person name="Boateng E.S."/>
            <person name="Bopp L.A."/>
            <person name="Canales M.Y."/>
            <person name="Cho C.S."/>
            <person name="Denby A.C."/>
            <person name="Ferrell L.E."/>
            <person name="Gates K.A."/>
            <person name="Goitom S."/>
            <person name="Griffith A.H."/>
            <person name="Hassan A.M."/>
            <person name="James S.C."/>
            <person name="Javed S.A."/>
            <person name="Jordan A.B."/>
            <person name="Kershner D.C."/>
            <person name="Kudva A.P."/>
            <person name="Liu S."/>
            <person name="Loosemore S.B."/>
            <person name="Lyle H.E."/>
            <person name="Mahmud R."/>
            <person name="Martey A."/>
            <person name="Martin B.S."/>
            <person name="Martin C.E."/>
            <person name="Martin G.J."/>
            <person name="McClellan E."/>
            <person name="Paladino M.R."/>
            <person name="Papa A.R."/>
            <person name="Perez K."/>
            <person name="Rhodes B.E."/>
            <person name="Riddervold E.J."/>
            <person name="Roudabush H."/>
            <person name="Ruiz I.A."/>
            <person name="Russell E.L."/>
            <person name="Sams C.E."/>
            <person name="Shin S."/>
            <person name="Smith G.L."/>
            <person name="Snowman J.L."/>
            <person name="Timberlake T."/>
            <person name="Tucker Z.R."/>
            <person name="Vashistha N."/>
            <person name="Voshell S.M."/>
            <person name="Vuppala S."/>
            <person name="Wallace A.L."/>
            <person name="Ko C."/>
            <person name="Russell D.A."/>
            <person name="Jacobs-Sera D."/>
            <person name="Hatfull G.F."/>
        </authorList>
    </citation>
    <scope>NUCLEOTIDE SEQUENCE</scope>
</reference>
<dbReference type="Pfam" id="PF07508">
    <property type="entry name" value="Recombinase"/>
    <property type="match status" value="1"/>
</dbReference>
<keyword evidence="1" id="KW-0238">DNA-binding</keyword>
<dbReference type="EMBL" id="PP758916">
    <property type="protein sequence ID" value="XCH44254.1"/>
    <property type="molecule type" value="Genomic_DNA"/>
</dbReference>
<dbReference type="InterPro" id="IPR036162">
    <property type="entry name" value="Resolvase-like_N_sf"/>
</dbReference>
<dbReference type="PROSITE" id="PS51736">
    <property type="entry name" value="RECOMBINASES_3"/>
    <property type="match status" value="1"/>
</dbReference>
<feature type="domain" description="Recombinase" evidence="4">
    <location>
        <begin position="163"/>
        <end position="292"/>
    </location>
</feature>
<gene>
    <name evidence="5" type="primary">34</name>
    <name evidence="5" type="ORF">SEA_BABYBACK_34</name>
</gene>
<evidence type="ECO:0000256" key="1">
    <source>
        <dbReference type="ARBA" id="ARBA00023125"/>
    </source>
</evidence>
<dbReference type="GO" id="GO:0000150">
    <property type="term" value="F:DNA strand exchange activity"/>
    <property type="evidence" value="ECO:0007669"/>
    <property type="project" value="InterPro"/>
</dbReference>
<accession>A0AAU8GTH9</accession>
<protein>
    <submittedName>
        <fullName evidence="5">Serine integrase</fullName>
    </submittedName>
</protein>
<name>A0AAU8GTH9_9CAUD</name>
<evidence type="ECO:0000313" key="5">
    <source>
        <dbReference type="EMBL" id="XCH44254.1"/>
    </source>
</evidence>
<keyword evidence="2" id="KW-0233">DNA recombination</keyword>
<sequence length="545" mass="60989">MPSKRALLVIRLSRVTDATTSPERQLADCEQFCAKRGYDVVGVAEDLDVSGAVDPFDRRKRPNLSHWLKDRHDEFDVLISYRVDRLTRSVRHLQELVKWAEDNGKLVISATEPHFDMTAPFAAVFIALLGTVAEMEWEAIRERNRNAAQHNIKAGKYRGSKPPWGYMPLKDETGVWRLVQDPDQVKVITEVVQRVLGGEPIQRIANDLTTRGIPTPKDAFAVSQGRKPEGLAWNMTTLKRSLSSEAMLGHVTDAKGKSFRDSNAAAVVRSTPILTREIFDRLQAELQSRKRTGGPTTRTTSMLLRVIYCAICGMPAYQYGGGKSGKASRYRCSSLPRSNTDPNIKSCGNRTFAVSEADELVEKAVLGMLGKSERKERVWDQGSDHSEELAEIDATLADLTDQLGTGVFKRGTPQRARLDARIAEFAARQDALSAQAVRPSGWTWKGTGEKFGDWWERQDGPSRNIWLRQMDVKLTFDRERFYLDPGRIFELSPELGPNSNVQSMQQLFALMKERGIAGLEVGVDGEVTLTPRDDELRKALGVSNN</sequence>
<dbReference type="Gene3D" id="3.90.1750.20">
    <property type="entry name" value="Putative Large Serine Recombinase, Chain B, Domain 2"/>
    <property type="match status" value="1"/>
</dbReference>
<organism evidence="5">
    <name type="scientific">Mycobacterium phage BabyBack</name>
    <dbReference type="NCBI Taxonomy" id="3158877"/>
    <lineage>
        <taxon>Viruses</taxon>
        <taxon>Duplodnaviria</taxon>
        <taxon>Heunggongvirae</taxon>
        <taxon>Uroviricota</taxon>
        <taxon>Caudoviricetes</taxon>
    </lineage>
</organism>
<dbReference type="SUPFAM" id="SSF53041">
    <property type="entry name" value="Resolvase-like"/>
    <property type="match status" value="1"/>
</dbReference>
<proteinExistence type="predicted"/>
<evidence type="ECO:0000256" key="2">
    <source>
        <dbReference type="ARBA" id="ARBA00023172"/>
    </source>
</evidence>
<dbReference type="Pfam" id="PF00239">
    <property type="entry name" value="Resolvase"/>
    <property type="match status" value="1"/>
</dbReference>
<dbReference type="SMART" id="SM00857">
    <property type="entry name" value="Resolvase"/>
    <property type="match status" value="1"/>
</dbReference>
<dbReference type="PROSITE" id="PS51737">
    <property type="entry name" value="RECOMBINASE_DNA_BIND"/>
    <property type="match status" value="1"/>
</dbReference>
<evidence type="ECO:0000259" key="3">
    <source>
        <dbReference type="PROSITE" id="PS51736"/>
    </source>
</evidence>
<dbReference type="InterPro" id="IPR038109">
    <property type="entry name" value="DNA_bind_recomb_sf"/>
</dbReference>
<dbReference type="InterPro" id="IPR050639">
    <property type="entry name" value="SSR_resolvase"/>
</dbReference>
<dbReference type="InterPro" id="IPR011109">
    <property type="entry name" value="DNA_bind_recombinase_dom"/>
</dbReference>
<feature type="domain" description="Resolvase/invertase-type recombinase catalytic" evidence="3">
    <location>
        <begin position="5"/>
        <end position="155"/>
    </location>
</feature>
<dbReference type="PANTHER" id="PTHR30461">
    <property type="entry name" value="DNA-INVERTASE FROM LAMBDOID PROPHAGE"/>
    <property type="match status" value="1"/>
</dbReference>